<feature type="binding site" evidence="5">
    <location>
        <position position="50"/>
    </location>
    <ligand>
        <name>S-adenosyl-L-methionine</name>
        <dbReference type="ChEBI" id="CHEBI:59789"/>
    </ligand>
</feature>
<keyword evidence="3 5" id="KW-0831">Ubiquinone biosynthesis</keyword>
<dbReference type="Pfam" id="PF08241">
    <property type="entry name" value="Methyltransf_11"/>
    <property type="match status" value="1"/>
</dbReference>
<keyword evidence="4 5" id="KW-0949">S-adenosyl-L-methionine</keyword>
<reference evidence="7 8" key="1">
    <citation type="submission" date="2023-03" db="EMBL/GenBank/DDBJ databases">
        <title>Fodinicurvata sp. CAU 1616 isolated from sea sendiment.</title>
        <authorList>
            <person name="Kim W."/>
        </authorList>
    </citation>
    <scope>NUCLEOTIDE SEQUENCE [LARGE SCALE GENOMIC DNA]</scope>
    <source>
        <strain evidence="7 8">CAU 1616</strain>
    </source>
</reference>
<dbReference type="SUPFAM" id="SSF53335">
    <property type="entry name" value="S-adenosyl-L-methionine-dependent methyltransferases"/>
    <property type="match status" value="1"/>
</dbReference>
<name>A0ABT5YRI7_9PROT</name>
<dbReference type="HAMAP" id="MF_00472">
    <property type="entry name" value="UbiG"/>
    <property type="match status" value="1"/>
</dbReference>
<dbReference type="InterPro" id="IPR010233">
    <property type="entry name" value="UbiG_MeTrfase"/>
</dbReference>
<dbReference type="Proteomes" id="UP001215503">
    <property type="component" value="Unassembled WGS sequence"/>
</dbReference>
<evidence type="ECO:0000259" key="6">
    <source>
        <dbReference type="Pfam" id="PF08241"/>
    </source>
</evidence>
<comment type="similarity">
    <text evidence="5">Belongs to the methyltransferase superfamily. UbiG/COQ3 family.</text>
</comment>
<proteinExistence type="inferred from homology"/>
<comment type="catalytic activity">
    <reaction evidence="5">
        <text>a 3-demethylubiquinol + S-adenosyl-L-methionine = a ubiquinol + S-adenosyl-L-homocysteine + H(+)</text>
        <dbReference type="Rhea" id="RHEA:44380"/>
        <dbReference type="Rhea" id="RHEA-COMP:9566"/>
        <dbReference type="Rhea" id="RHEA-COMP:10914"/>
        <dbReference type="ChEBI" id="CHEBI:15378"/>
        <dbReference type="ChEBI" id="CHEBI:17976"/>
        <dbReference type="ChEBI" id="CHEBI:57856"/>
        <dbReference type="ChEBI" id="CHEBI:59789"/>
        <dbReference type="ChEBI" id="CHEBI:84422"/>
        <dbReference type="EC" id="2.1.1.64"/>
    </reaction>
</comment>
<organism evidence="7 8">
    <name type="scientific">Aquibaculum arenosum</name>
    <dbReference type="NCBI Taxonomy" id="3032591"/>
    <lineage>
        <taxon>Bacteria</taxon>
        <taxon>Pseudomonadati</taxon>
        <taxon>Pseudomonadota</taxon>
        <taxon>Alphaproteobacteria</taxon>
        <taxon>Rhodospirillales</taxon>
        <taxon>Rhodovibrionaceae</taxon>
        <taxon>Aquibaculum</taxon>
    </lineage>
</organism>
<dbReference type="InterPro" id="IPR029063">
    <property type="entry name" value="SAM-dependent_MTases_sf"/>
</dbReference>
<dbReference type="GO" id="GO:0061542">
    <property type="term" value="F:3-demethylubiquinol 3-O-methyltransferase activity"/>
    <property type="evidence" value="ECO:0007669"/>
    <property type="project" value="UniProtKB-EC"/>
</dbReference>
<evidence type="ECO:0000256" key="3">
    <source>
        <dbReference type="ARBA" id="ARBA00022688"/>
    </source>
</evidence>
<dbReference type="GO" id="GO:0102208">
    <property type="term" value="F:2-polyprenyl-6-hydroxyphenol methylase activity"/>
    <property type="evidence" value="ECO:0007669"/>
    <property type="project" value="UniProtKB-EC"/>
</dbReference>
<evidence type="ECO:0000256" key="2">
    <source>
        <dbReference type="ARBA" id="ARBA00022679"/>
    </source>
</evidence>
<sequence>MAPSTPRRPRSATAGQSIDAAEIEKFSRLAARWWDPEGEMAPLHAMNPVRLQFLRDQAVRHFGLDERSLAPLAGLKVLDVGCGAGLLCEPLARMGAQVTGIDAADESLAVARQHAADSALEIDYRHSSVEALAESGETFDLVTALEVVEHVADVPGFLGACCQVVRPGGALALSTISRTPQAFAFAIVGAEYVMRKLPRGTHDWRKFLKPSELAGAVRRQGLEVREVAGMVYHPLSREWHLSRHDLSINYLLWAERDPDTA</sequence>
<dbReference type="NCBIfam" id="TIGR01983">
    <property type="entry name" value="UbiG"/>
    <property type="match status" value="1"/>
</dbReference>
<accession>A0ABT5YRI7</accession>
<dbReference type="EC" id="2.1.1.222" evidence="5"/>
<comment type="caution">
    <text evidence="7">The sequence shown here is derived from an EMBL/GenBank/DDBJ whole genome shotgun (WGS) entry which is preliminary data.</text>
</comment>
<dbReference type="EC" id="2.1.1.64" evidence="5"/>
<feature type="binding site" evidence="5">
    <location>
        <position position="81"/>
    </location>
    <ligand>
        <name>S-adenosyl-L-methionine</name>
        <dbReference type="ChEBI" id="CHEBI:59789"/>
    </ligand>
</feature>
<keyword evidence="8" id="KW-1185">Reference proteome</keyword>
<comment type="catalytic activity">
    <reaction evidence="5">
        <text>a 3-(all-trans-polyprenyl)benzene-1,2-diol + S-adenosyl-L-methionine = a 2-methoxy-6-(all-trans-polyprenyl)phenol + S-adenosyl-L-homocysteine + H(+)</text>
        <dbReference type="Rhea" id="RHEA:31411"/>
        <dbReference type="Rhea" id="RHEA-COMP:9550"/>
        <dbReference type="Rhea" id="RHEA-COMP:9551"/>
        <dbReference type="ChEBI" id="CHEBI:15378"/>
        <dbReference type="ChEBI" id="CHEBI:57856"/>
        <dbReference type="ChEBI" id="CHEBI:59789"/>
        <dbReference type="ChEBI" id="CHEBI:62729"/>
        <dbReference type="ChEBI" id="CHEBI:62731"/>
        <dbReference type="EC" id="2.1.1.222"/>
    </reaction>
</comment>
<feature type="binding site" evidence="5">
    <location>
        <position position="102"/>
    </location>
    <ligand>
        <name>S-adenosyl-L-methionine</name>
        <dbReference type="ChEBI" id="CHEBI:59789"/>
    </ligand>
</feature>
<comment type="pathway">
    <text evidence="5">Cofactor biosynthesis; ubiquinone biosynthesis.</text>
</comment>
<feature type="binding site" evidence="5">
    <location>
        <position position="145"/>
    </location>
    <ligand>
        <name>S-adenosyl-L-methionine</name>
        <dbReference type="ChEBI" id="CHEBI:59789"/>
    </ligand>
</feature>
<comment type="function">
    <text evidence="5">O-methyltransferase that catalyzes the 2 O-methylation steps in the ubiquinone biosynthetic pathway.</text>
</comment>
<dbReference type="RefSeq" id="WP_275824144.1">
    <property type="nucleotide sequence ID" value="NZ_JARHUD010000012.1"/>
</dbReference>
<dbReference type="PANTHER" id="PTHR43464:SF19">
    <property type="entry name" value="UBIQUINONE BIOSYNTHESIS O-METHYLTRANSFERASE, MITOCHONDRIAL"/>
    <property type="match status" value="1"/>
</dbReference>
<dbReference type="GO" id="GO:0032259">
    <property type="term" value="P:methylation"/>
    <property type="evidence" value="ECO:0007669"/>
    <property type="project" value="UniProtKB-KW"/>
</dbReference>
<keyword evidence="2 5" id="KW-0808">Transferase</keyword>
<dbReference type="PANTHER" id="PTHR43464">
    <property type="entry name" value="METHYLTRANSFERASE"/>
    <property type="match status" value="1"/>
</dbReference>
<evidence type="ECO:0000256" key="1">
    <source>
        <dbReference type="ARBA" id="ARBA00022603"/>
    </source>
</evidence>
<keyword evidence="1 5" id="KW-0489">Methyltransferase</keyword>
<dbReference type="CDD" id="cd02440">
    <property type="entry name" value="AdoMet_MTases"/>
    <property type="match status" value="1"/>
</dbReference>
<dbReference type="Gene3D" id="3.40.50.150">
    <property type="entry name" value="Vaccinia Virus protein VP39"/>
    <property type="match status" value="1"/>
</dbReference>
<evidence type="ECO:0000313" key="8">
    <source>
        <dbReference type="Proteomes" id="UP001215503"/>
    </source>
</evidence>
<dbReference type="EMBL" id="JARHUD010000012">
    <property type="protein sequence ID" value="MDF2097360.1"/>
    <property type="molecule type" value="Genomic_DNA"/>
</dbReference>
<gene>
    <name evidence="5 7" type="primary">ubiG</name>
    <name evidence="7" type="ORF">P2G67_15390</name>
</gene>
<evidence type="ECO:0000313" key="7">
    <source>
        <dbReference type="EMBL" id="MDF2097360.1"/>
    </source>
</evidence>
<evidence type="ECO:0000256" key="4">
    <source>
        <dbReference type="ARBA" id="ARBA00022691"/>
    </source>
</evidence>
<evidence type="ECO:0000256" key="5">
    <source>
        <dbReference type="HAMAP-Rule" id="MF_00472"/>
    </source>
</evidence>
<feature type="domain" description="Methyltransferase type 11" evidence="6">
    <location>
        <begin position="78"/>
        <end position="172"/>
    </location>
</feature>
<dbReference type="InterPro" id="IPR013216">
    <property type="entry name" value="Methyltransf_11"/>
</dbReference>
<protein>
    <recommendedName>
        <fullName evidence="5">Ubiquinone biosynthesis O-methyltransferase</fullName>
    </recommendedName>
    <alternativeName>
        <fullName evidence="5">2-polyprenyl-6-hydroxyphenol methylase</fullName>
        <ecNumber evidence="5">2.1.1.222</ecNumber>
    </alternativeName>
    <alternativeName>
        <fullName evidence="5">3-demethylubiquinone 3-O-methyltransferase</fullName>
        <ecNumber evidence="5">2.1.1.64</ecNumber>
    </alternativeName>
</protein>